<comment type="caution">
    <text evidence="3">The sequence shown here is derived from an EMBL/GenBank/DDBJ whole genome shotgun (WGS) entry which is preliminary data.</text>
</comment>
<dbReference type="InterPro" id="IPR058594">
    <property type="entry name" value="PB1-like_dom_pln"/>
</dbReference>
<feature type="domain" description="PB1-like" evidence="2">
    <location>
        <begin position="9"/>
        <end position="92"/>
    </location>
</feature>
<dbReference type="OrthoDB" id="691381at2759"/>
<feature type="compositionally biased region" description="Basic and acidic residues" evidence="1">
    <location>
        <begin position="191"/>
        <end position="200"/>
    </location>
</feature>
<feature type="region of interest" description="Disordered" evidence="1">
    <location>
        <begin position="191"/>
        <end position="283"/>
    </location>
</feature>
<proteinExistence type="predicted"/>
<accession>A0A811REA4</accession>
<keyword evidence="4" id="KW-1185">Reference proteome</keyword>
<sequence>MDVCDFLLVRFHFNGDFLRNSNGLFYVGGTQAMSYIDRDKLSLPEVVGHLRDHCTVKEGTLLHWLFPGRDMSTGLRALVDDRDAADEASDYEQEMEDNLEDDEIEDEDLQPLSIRKIGSKEVEKQVALIKQFYSSPNKEKEHANNMPGHTYGDEKSDTNSEYMAGDSCSSGDDDEAAQIYRKFRNFKKFKRDSSDAKSVDELGGLGQDGAKGQYSQAGNTHALNSEGGGSSQPAGSQSAAGGNPNAIVVLSNTQKSSTSCTKRKSTSDVSSTQSQKKAKATNSRNIIKSSAHARVSTIPSSSATINLQARVPTSNVNSSVHVQLTGGTTSVRVSAQEPAKLKSKPAPKRSGTAPLLMLPPWQSDKL</sequence>
<feature type="compositionally biased region" description="Low complexity" evidence="1">
    <location>
        <begin position="231"/>
        <end position="246"/>
    </location>
</feature>
<evidence type="ECO:0000313" key="3">
    <source>
        <dbReference type="EMBL" id="CAD6268618.1"/>
    </source>
</evidence>
<organism evidence="3 4">
    <name type="scientific">Miscanthus lutarioriparius</name>
    <dbReference type="NCBI Taxonomy" id="422564"/>
    <lineage>
        <taxon>Eukaryota</taxon>
        <taxon>Viridiplantae</taxon>
        <taxon>Streptophyta</taxon>
        <taxon>Embryophyta</taxon>
        <taxon>Tracheophyta</taxon>
        <taxon>Spermatophyta</taxon>
        <taxon>Magnoliopsida</taxon>
        <taxon>Liliopsida</taxon>
        <taxon>Poales</taxon>
        <taxon>Poaceae</taxon>
        <taxon>PACMAD clade</taxon>
        <taxon>Panicoideae</taxon>
        <taxon>Andropogonodae</taxon>
        <taxon>Andropogoneae</taxon>
        <taxon>Saccharinae</taxon>
        <taxon>Miscanthus</taxon>
    </lineage>
</organism>
<dbReference type="Pfam" id="PF26130">
    <property type="entry name" value="PB1-like"/>
    <property type="match status" value="1"/>
</dbReference>
<feature type="region of interest" description="Disordered" evidence="1">
    <location>
        <begin position="137"/>
        <end position="173"/>
    </location>
</feature>
<evidence type="ECO:0000259" key="2">
    <source>
        <dbReference type="Pfam" id="PF26130"/>
    </source>
</evidence>
<dbReference type="AlphaFoldDB" id="A0A811REA4"/>
<feature type="region of interest" description="Disordered" evidence="1">
    <location>
        <begin position="85"/>
        <end position="109"/>
    </location>
</feature>
<feature type="compositionally biased region" description="Polar residues" evidence="1">
    <location>
        <begin position="213"/>
        <end position="223"/>
    </location>
</feature>
<name>A0A811REA4_9POAL</name>
<dbReference type="Proteomes" id="UP000604825">
    <property type="component" value="Unassembled WGS sequence"/>
</dbReference>
<dbReference type="EMBL" id="CAJGYO010000014">
    <property type="protein sequence ID" value="CAD6268618.1"/>
    <property type="molecule type" value="Genomic_DNA"/>
</dbReference>
<evidence type="ECO:0000256" key="1">
    <source>
        <dbReference type="SAM" id="MobiDB-lite"/>
    </source>
</evidence>
<evidence type="ECO:0000313" key="4">
    <source>
        <dbReference type="Proteomes" id="UP000604825"/>
    </source>
</evidence>
<feature type="compositionally biased region" description="Polar residues" evidence="1">
    <location>
        <begin position="268"/>
        <end position="283"/>
    </location>
</feature>
<protein>
    <recommendedName>
        <fullName evidence="2">PB1-like domain-containing protein</fullName>
    </recommendedName>
</protein>
<gene>
    <name evidence="3" type="ORF">NCGR_LOCUS51923</name>
</gene>
<feature type="region of interest" description="Disordered" evidence="1">
    <location>
        <begin position="327"/>
        <end position="366"/>
    </location>
</feature>
<reference evidence="3" key="1">
    <citation type="submission" date="2020-10" db="EMBL/GenBank/DDBJ databases">
        <authorList>
            <person name="Han B."/>
            <person name="Lu T."/>
            <person name="Zhao Q."/>
            <person name="Huang X."/>
            <person name="Zhao Y."/>
        </authorList>
    </citation>
    <scope>NUCLEOTIDE SEQUENCE</scope>
</reference>